<dbReference type="NCBIfam" id="TIGR00132">
    <property type="entry name" value="gatA"/>
    <property type="match status" value="1"/>
</dbReference>
<dbReference type="PROSITE" id="PS00571">
    <property type="entry name" value="AMIDASES"/>
    <property type="match status" value="1"/>
</dbReference>
<dbReference type="Gene3D" id="3.90.1300.10">
    <property type="entry name" value="Amidase signature (AS) domain"/>
    <property type="match status" value="1"/>
</dbReference>
<evidence type="ECO:0000256" key="2">
    <source>
        <dbReference type="ARBA" id="ARBA00022598"/>
    </source>
</evidence>
<keyword evidence="7" id="KW-0496">Mitochondrion</keyword>
<dbReference type="OrthoDB" id="421993at2759"/>
<evidence type="ECO:0000256" key="5">
    <source>
        <dbReference type="ARBA" id="ARBA00022917"/>
    </source>
</evidence>
<dbReference type="EMBL" id="AMYB01000004">
    <property type="protein sequence ID" value="OAD03625.1"/>
    <property type="molecule type" value="Genomic_DNA"/>
</dbReference>
<reference evidence="9 10" key="1">
    <citation type="submission" date="2015-06" db="EMBL/GenBank/DDBJ databases">
        <title>Expansion of signal transduction pathways in fungi by whole-genome duplication.</title>
        <authorList>
            <consortium name="DOE Joint Genome Institute"/>
            <person name="Corrochano L.M."/>
            <person name="Kuo A."/>
            <person name="Marcet-Houben M."/>
            <person name="Polaino S."/>
            <person name="Salamov A."/>
            <person name="Villalobos J.M."/>
            <person name="Alvarez M.I."/>
            <person name="Avalos J."/>
            <person name="Benito E.P."/>
            <person name="Benoit I."/>
            <person name="Burger G."/>
            <person name="Camino L.P."/>
            <person name="Canovas D."/>
            <person name="Cerda-Olmedo E."/>
            <person name="Cheng J.-F."/>
            <person name="Dominguez A."/>
            <person name="Elias M."/>
            <person name="Eslava A.P."/>
            <person name="Glaser F."/>
            <person name="Grimwood J."/>
            <person name="Gutierrez G."/>
            <person name="Heitman J."/>
            <person name="Henrissat B."/>
            <person name="Iturriaga E.A."/>
            <person name="Lang B.F."/>
            <person name="Lavin J.L."/>
            <person name="Lee S."/>
            <person name="Li W."/>
            <person name="Lindquist E."/>
            <person name="Lopez-Garcia S."/>
            <person name="Luque E.M."/>
            <person name="Marcos A.T."/>
            <person name="Martin J."/>
            <person name="Mccluskey K."/>
            <person name="Medina H.R."/>
            <person name="Miralles-Duran A."/>
            <person name="Miyazaki A."/>
            <person name="Munoz-Torres E."/>
            <person name="Oguiza J.A."/>
            <person name="Ohm R."/>
            <person name="Olmedo M."/>
            <person name="Orejas M."/>
            <person name="Ortiz-Castellanos L."/>
            <person name="Pisabarro A.G."/>
            <person name="Rodriguez-Romero J."/>
            <person name="Ruiz-Herrera J."/>
            <person name="Ruiz-Vazquez R."/>
            <person name="Sanz C."/>
            <person name="Schackwitz W."/>
            <person name="Schmutz J."/>
            <person name="Shahriari M."/>
            <person name="Shelest E."/>
            <person name="Silva-Franco F."/>
            <person name="Soanes D."/>
            <person name="Syed K."/>
            <person name="Tagua V.G."/>
            <person name="Talbot N.J."/>
            <person name="Thon M."/>
            <person name="De Vries R.P."/>
            <person name="Wiebenga A."/>
            <person name="Yadav J.S."/>
            <person name="Braun E.L."/>
            <person name="Baker S."/>
            <person name="Garre V."/>
            <person name="Horwitz B."/>
            <person name="Torres-Martinez S."/>
            <person name="Idnurm A."/>
            <person name="Herrera-Estrella A."/>
            <person name="Gabaldon T."/>
            <person name="Grigoriev I.V."/>
        </authorList>
    </citation>
    <scope>NUCLEOTIDE SEQUENCE [LARGE SCALE GENOMIC DNA]</scope>
    <source>
        <strain evidence="9 10">CBS 277.49</strain>
    </source>
</reference>
<gene>
    <name evidence="9" type="ORF">MUCCIDRAFT_73700</name>
</gene>
<dbReference type="HAMAP" id="MF_00120">
    <property type="entry name" value="GatA"/>
    <property type="match status" value="1"/>
</dbReference>
<evidence type="ECO:0000256" key="7">
    <source>
        <dbReference type="HAMAP-Rule" id="MF_03150"/>
    </source>
</evidence>
<evidence type="ECO:0000256" key="1">
    <source>
        <dbReference type="ARBA" id="ARBA00008069"/>
    </source>
</evidence>
<comment type="similarity">
    <text evidence="1 7">Belongs to the amidase family. GatA subfamily.</text>
</comment>
<organism evidence="9 10">
    <name type="scientific">Mucor lusitanicus CBS 277.49</name>
    <dbReference type="NCBI Taxonomy" id="747725"/>
    <lineage>
        <taxon>Eukaryota</taxon>
        <taxon>Fungi</taxon>
        <taxon>Fungi incertae sedis</taxon>
        <taxon>Mucoromycota</taxon>
        <taxon>Mucoromycotina</taxon>
        <taxon>Mucoromycetes</taxon>
        <taxon>Mucorales</taxon>
        <taxon>Mucorineae</taxon>
        <taxon>Mucoraceae</taxon>
        <taxon>Mucor</taxon>
    </lineage>
</organism>
<dbReference type="Proteomes" id="UP000077051">
    <property type="component" value="Unassembled WGS sequence"/>
</dbReference>
<keyword evidence="10" id="KW-1185">Reference proteome</keyword>
<dbReference type="InterPro" id="IPR036928">
    <property type="entry name" value="AS_sf"/>
</dbReference>
<accession>A0A168LJY8</accession>
<dbReference type="GO" id="GO:0005524">
    <property type="term" value="F:ATP binding"/>
    <property type="evidence" value="ECO:0007669"/>
    <property type="project" value="UniProtKB-KW"/>
</dbReference>
<evidence type="ECO:0000313" key="10">
    <source>
        <dbReference type="Proteomes" id="UP000077051"/>
    </source>
</evidence>
<comment type="subcellular location">
    <subcellularLocation>
        <location evidence="7">Mitochondrion</location>
    </subcellularLocation>
</comment>
<dbReference type="GO" id="GO:0032543">
    <property type="term" value="P:mitochondrial translation"/>
    <property type="evidence" value="ECO:0007669"/>
    <property type="project" value="UniProtKB-UniRule"/>
</dbReference>
<protein>
    <recommendedName>
        <fullName evidence="7">Glutamyl-tRNA(Gln) amidotransferase subunit A, mitochondrial</fullName>
        <shortName evidence="7">Glu-AdT subunit A</shortName>
        <ecNumber evidence="7">6.3.5.7</ecNumber>
    </recommendedName>
</protein>
<feature type="domain" description="Amidase" evidence="8">
    <location>
        <begin position="14"/>
        <end position="446"/>
    </location>
</feature>
<keyword evidence="4 7" id="KW-0067">ATP-binding</keyword>
<evidence type="ECO:0000256" key="4">
    <source>
        <dbReference type="ARBA" id="ARBA00022840"/>
    </source>
</evidence>
<dbReference type="InterPro" id="IPR004412">
    <property type="entry name" value="GatA"/>
</dbReference>
<dbReference type="InterPro" id="IPR000120">
    <property type="entry name" value="Amidase"/>
</dbReference>
<dbReference type="Pfam" id="PF01425">
    <property type="entry name" value="Amidase"/>
    <property type="match status" value="1"/>
</dbReference>
<evidence type="ECO:0000259" key="8">
    <source>
        <dbReference type="Pfam" id="PF01425"/>
    </source>
</evidence>
<dbReference type="GO" id="GO:0070681">
    <property type="term" value="P:glutaminyl-tRNAGln biosynthesis via transamidation"/>
    <property type="evidence" value="ECO:0007669"/>
    <property type="project" value="UniProtKB-UniRule"/>
</dbReference>
<comment type="function">
    <text evidence="7">Allows the formation of correctly charged Gln-tRNA(Gln) through the transamidation of misacylated Glu-tRNA(Gln) in the mitochondria. The reaction takes place in the presence of glutamine and ATP through an activated gamma-phospho-Glu-tRNA(Gln).</text>
</comment>
<comment type="catalytic activity">
    <reaction evidence="6 7">
        <text>L-glutamyl-tRNA(Gln) + L-glutamine + ATP + H2O = L-glutaminyl-tRNA(Gln) + L-glutamate + ADP + phosphate + H(+)</text>
        <dbReference type="Rhea" id="RHEA:17521"/>
        <dbReference type="Rhea" id="RHEA-COMP:9681"/>
        <dbReference type="Rhea" id="RHEA-COMP:9684"/>
        <dbReference type="ChEBI" id="CHEBI:15377"/>
        <dbReference type="ChEBI" id="CHEBI:15378"/>
        <dbReference type="ChEBI" id="CHEBI:29985"/>
        <dbReference type="ChEBI" id="CHEBI:30616"/>
        <dbReference type="ChEBI" id="CHEBI:43474"/>
        <dbReference type="ChEBI" id="CHEBI:58359"/>
        <dbReference type="ChEBI" id="CHEBI:78520"/>
        <dbReference type="ChEBI" id="CHEBI:78521"/>
        <dbReference type="ChEBI" id="CHEBI:456216"/>
        <dbReference type="EC" id="6.3.5.7"/>
    </reaction>
</comment>
<dbReference type="GO" id="GO:0005739">
    <property type="term" value="C:mitochondrion"/>
    <property type="evidence" value="ECO:0007669"/>
    <property type="project" value="UniProtKB-SubCell"/>
</dbReference>
<dbReference type="GO" id="GO:0050567">
    <property type="term" value="F:glutaminyl-tRNA synthase (glutamine-hydrolyzing) activity"/>
    <property type="evidence" value="ECO:0007669"/>
    <property type="project" value="UniProtKB-UniRule"/>
</dbReference>
<comment type="caution">
    <text evidence="9">The sequence shown here is derived from an EMBL/GenBank/DDBJ whole genome shotgun (WGS) entry which is preliminary data.</text>
</comment>
<comment type="subunit">
    <text evidence="7">Subunit of the heterotrimeric GatCAB amidotransferase (AdT) complex, composed of A, B and C subunits.</text>
</comment>
<keyword evidence="2 7" id="KW-0436">Ligase</keyword>
<dbReference type="PANTHER" id="PTHR11895:SF7">
    <property type="entry name" value="GLUTAMYL-TRNA(GLN) AMIDOTRANSFERASE SUBUNIT A, MITOCHONDRIAL"/>
    <property type="match status" value="1"/>
</dbReference>
<dbReference type="PANTHER" id="PTHR11895">
    <property type="entry name" value="TRANSAMIDASE"/>
    <property type="match status" value="1"/>
</dbReference>
<dbReference type="VEuPathDB" id="FungiDB:MUCCIDRAFT_73700"/>
<proteinExistence type="inferred from homology"/>
<name>A0A168LJY8_MUCCL</name>
<dbReference type="SUPFAM" id="SSF75304">
    <property type="entry name" value="Amidase signature (AS) enzymes"/>
    <property type="match status" value="1"/>
</dbReference>
<keyword evidence="5 7" id="KW-0648">Protein biosynthesis</keyword>
<dbReference type="GO" id="GO:0030956">
    <property type="term" value="C:glutamyl-tRNA(Gln) amidotransferase complex"/>
    <property type="evidence" value="ECO:0007669"/>
    <property type="project" value="UniProtKB-UniRule"/>
</dbReference>
<feature type="active site" description="Charge relay system" evidence="7">
    <location>
        <position position="113"/>
    </location>
</feature>
<evidence type="ECO:0000256" key="6">
    <source>
        <dbReference type="ARBA" id="ARBA00047407"/>
    </source>
</evidence>
<feature type="active site" description="Charge relay system" evidence="7">
    <location>
        <position position="34"/>
    </location>
</feature>
<dbReference type="EC" id="6.3.5.7" evidence="7"/>
<dbReference type="InterPro" id="IPR020556">
    <property type="entry name" value="Amidase_CS"/>
</dbReference>
<dbReference type="InterPro" id="IPR023631">
    <property type="entry name" value="Amidase_dom"/>
</dbReference>
<dbReference type="STRING" id="747725.A0A168LJY8"/>
<keyword evidence="3 7" id="KW-0547">Nucleotide-binding</keyword>
<evidence type="ECO:0000256" key="3">
    <source>
        <dbReference type="ARBA" id="ARBA00022741"/>
    </source>
</evidence>
<sequence>MCCKKKQKHLINDNRKPSSGNPLSALDGTTVAIKDNICTSFLPTTCASNMLRDFTSPYDATVVKLLDEAGALIVGKTNMDEFGMGSYNAHSAFGPVINPIGHSKKEKRSAGGSSGGSAASVAMNMCTAALGSDTGGSVRMPASYCGLVGFKPTYGRCSRHGLVAYANSLDTIGILTRNVQDCAKVYDIIAHYDVQDPTSIPNELRHQLDDQQQTLLSRLQQQGNLEGLTVGVPQEFYVDSLSPQVLEVWRNGIQHLKDLGATIKSVSIPHISLALPAYYIIALAEASSNLSRYDGIRYDQADHQLLYEATRTHGFGHEVQRRILLGTHVLTAGTFETLFLPAQKARRLIQSEFNQVFLQPNLLDNDTTKHGEADVLLVPSATSAAPDLDRTSSTESGVDEYIDDVMTLPANLAGIPAITVPFKEKGQDYPIGLQLLGQYGHDKFLLHVAEQMTRR</sequence>
<dbReference type="AlphaFoldDB" id="A0A168LJY8"/>
<evidence type="ECO:0000313" key="9">
    <source>
        <dbReference type="EMBL" id="OAD03625.1"/>
    </source>
</evidence>
<feature type="active site" description="Acyl-ester intermediate" evidence="7">
    <location>
        <position position="137"/>
    </location>
</feature>